<dbReference type="PANTHER" id="PTHR23500">
    <property type="entry name" value="SOLUTE CARRIER FAMILY 2, FACILITATED GLUCOSE TRANSPORTER"/>
    <property type="match status" value="1"/>
</dbReference>
<dbReference type="SUPFAM" id="SSF103473">
    <property type="entry name" value="MFS general substrate transporter"/>
    <property type="match status" value="1"/>
</dbReference>
<gene>
    <name evidence="8" type="ORF">WJX73_001674</name>
</gene>
<evidence type="ECO:0000313" key="8">
    <source>
        <dbReference type="EMBL" id="KAK9800275.1"/>
    </source>
</evidence>
<comment type="subcellular location">
    <subcellularLocation>
        <location evidence="1">Membrane</location>
    </subcellularLocation>
</comment>
<keyword evidence="3" id="KW-0813">Transport</keyword>
<evidence type="ECO:0000256" key="2">
    <source>
        <dbReference type="ARBA" id="ARBA00010992"/>
    </source>
</evidence>
<dbReference type="InterPro" id="IPR036259">
    <property type="entry name" value="MFS_trans_sf"/>
</dbReference>
<keyword evidence="6 7" id="KW-0472">Membrane</keyword>
<dbReference type="AlphaFoldDB" id="A0AAW1NWJ4"/>
<keyword evidence="5 7" id="KW-1133">Transmembrane helix</keyword>
<proteinExistence type="inferred from homology"/>
<evidence type="ECO:0000256" key="1">
    <source>
        <dbReference type="ARBA" id="ARBA00004370"/>
    </source>
</evidence>
<evidence type="ECO:0008006" key="10">
    <source>
        <dbReference type="Google" id="ProtNLM"/>
    </source>
</evidence>
<feature type="transmembrane region" description="Helical" evidence="7">
    <location>
        <begin position="166"/>
        <end position="186"/>
    </location>
</feature>
<dbReference type="Pfam" id="PF00083">
    <property type="entry name" value="Sugar_tr"/>
    <property type="match status" value="2"/>
</dbReference>
<comment type="caution">
    <text evidence="8">The sequence shown here is derived from an EMBL/GenBank/DDBJ whole genome shotgun (WGS) entry which is preliminary data.</text>
</comment>
<dbReference type="GO" id="GO:0015144">
    <property type="term" value="F:carbohydrate transmembrane transporter activity"/>
    <property type="evidence" value="ECO:0007669"/>
    <property type="project" value="InterPro"/>
</dbReference>
<dbReference type="EMBL" id="JALJOQ010000083">
    <property type="protein sequence ID" value="KAK9800275.1"/>
    <property type="molecule type" value="Genomic_DNA"/>
</dbReference>
<feature type="transmembrane region" description="Helical" evidence="7">
    <location>
        <begin position="129"/>
        <end position="154"/>
    </location>
</feature>
<dbReference type="Gene3D" id="1.20.1250.20">
    <property type="entry name" value="MFS general substrate transporter like domains"/>
    <property type="match status" value="2"/>
</dbReference>
<feature type="transmembrane region" description="Helical" evidence="7">
    <location>
        <begin position="198"/>
        <end position="217"/>
    </location>
</feature>
<accession>A0AAW1NWJ4</accession>
<feature type="transmembrane region" description="Helical" evidence="7">
    <location>
        <begin position="94"/>
        <end position="117"/>
    </location>
</feature>
<evidence type="ECO:0000256" key="6">
    <source>
        <dbReference type="ARBA" id="ARBA00023136"/>
    </source>
</evidence>
<evidence type="ECO:0000256" key="5">
    <source>
        <dbReference type="ARBA" id="ARBA00022989"/>
    </source>
</evidence>
<dbReference type="PANTHER" id="PTHR23500:SF357">
    <property type="entry name" value="IP12678P"/>
    <property type="match status" value="1"/>
</dbReference>
<reference evidence="8 9" key="1">
    <citation type="journal article" date="2024" name="Nat. Commun.">
        <title>Phylogenomics reveals the evolutionary origins of lichenization in chlorophyte algae.</title>
        <authorList>
            <person name="Puginier C."/>
            <person name="Libourel C."/>
            <person name="Otte J."/>
            <person name="Skaloud P."/>
            <person name="Haon M."/>
            <person name="Grisel S."/>
            <person name="Petersen M."/>
            <person name="Berrin J.G."/>
            <person name="Delaux P.M."/>
            <person name="Dal Grande F."/>
            <person name="Keller J."/>
        </authorList>
    </citation>
    <scope>NUCLEOTIDE SEQUENCE [LARGE SCALE GENOMIC DNA]</scope>
    <source>
        <strain evidence="8 9">SAG 2036</strain>
    </source>
</reference>
<dbReference type="GO" id="GO:0016020">
    <property type="term" value="C:membrane"/>
    <property type="evidence" value="ECO:0007669"/>
    <property type="project" value="UniProtKB-SubCell"/>
</dbReference>
<evidence type="ECO:0000256" key="3">
    <source>
        <dbReference type="ARBA" id="ARBA00022448"/>
    </source>
</evidence>
<evidence type="ECO:0000313" key="9">
    <source>
        <dbReference type="Proteomes" id="UP001465755"/>
    </source>
</evidence>
<keyword evidence="9" id="KW-1185">Reference proteome</keyword>
<dbReference type="Proteomes" id="UP001465755">
    <property type="component" value="Unassembled WGS sequence"/>
</dbReference>
<dbReference type="InterPro" id="IPR045262">
    <property type="entry name" value="STP/PLT_plant"/>
</dbReference>
<comment type="similarity">
    <text evidence="2">Belongs to the major facilitator superfamily. Sugar transporter (TC 2.A.1.1) family.</text>
</comment>
<dbReference type="InterPro" id="IPR005828">
    <property type="entry name" value="MFS_sugar_transport-like"/>
</dbReference>
<evidence type="ECO:0000256" key="7">
    <source>
        <dbReference type="SAM" id="Phobius"/>
    </source>
</evidence>
<keyword evidence="4 7" id="KW-0812">Transmembrane</keyword>
<sequence length="267" mass="29919">MIGSLLIDDTPNSLYYRGKPDEARRALQRLRGVQDVDAEFNDIARGVDSAVKAQRNAWSLFSWRNAGAAVATIVIPLAQQFTGINTIMIGRKMLFLEGAAQMCVAFVSVAIIMGLGFDINTGNIASGCALAIIILQCVFTSGFAWSWGPLGWLVTSEIHDIEHRTLGMAITTSVNFLASFIIGQTYLTMLCSLREYTYVFFAICVIAMSLYVHYFLIETKNVPTERMHIEWMRHWWWGPRAMDRERLECLARNDLVGAGLASTELQY</sequence>
<evidence type="ECO:0000256" key="4">
    <source>
        <dbReference type="ARBA" id="ARBA00022692"/>
    </source>
</evidence>
<organism evidence="8 9">
    <name type="scientific">Symbiochloris irregularis</name>
    <dbReference type="NCBI Taxonomy" id="706552"/>
    <lineage>
        <taxon>Eukaryota</taxon>
        <taxon>Viridiplantae</taxon>
        <taxon>Chlorophyta</taxon>
        <taxon>core chlorophytes</taxon>
        <taxon>Trebouxiophyceae</taxon>
        <taxon>Trebouxiales</taxon>
        <taxon>Trebouxiaceae</taxon>
        <taxon>Symbiochloris</taxon>
    </lineage>
</organism>
<protein>
    <recommendedName>
        <fullName evidence="10">Major facilitator superfamily (MFS) profile domain-containing protein</fullName>
    </recommendedName>
</protein>
<name>A0AAW1NWJ4_9CHLO</name>